<dbReference type="GO" id="GO:0005634">
    <property type="term" value="C:nucleus"/>
    <property type="evidence" value="ECO:0007669"/>
    <property type="project" value="TreeGrafter"/>
</dbReference>
<comment type="caution">
    <text evidence="2">The sequence shown here is derived from an EMBL/GenBank/DDBJ whole genome shotgun (WGS) entry which is preliminary data.</text>
</comment>
<reference evidence="2" key="1">
    <citation type="submission" date="2022-07" db="EMBL/GenBank/DDBJ databases">
        <title>Phylogenomic reconstructions and comparative analyses of Kickxellomycotina fungi.</title>
        <authorList>
            <person name="Reynolds N.K."/>
            <person name="Stajich J.E."/>
            <person name="Barry K."/>
            <person name="Grigoriev I.V."/>
            <person name="Crous P."/>
            <person name="Smith M.E."/>
        </authorList>
    </citation>
    <scope>NUCLEOTIDE SEQUENCE</scope>
    <source>
        <strain evidence="2">RSA 1196</strain>
    </source>
</reference>
<name>A0A9W8AIX0_9FUNG</name>
<protein>
    <recommendedName>
        <fullName evidence="4">RPA-interacting protein C-terminal domain-containing protein</fullName>
    </recommendedName>
</protein>
<dbReference type="EMBL" id="JANBPY010002196">
    <property type="protein sequence ID" value="KAJ1956081.1"/>
    <property type="molecule type" value="Genomic_DNA"/>
</dbReference>
<dbReference type="PANTHER" id="PTHR31742:SF1">
    <property type="entry name" value="RPA-INTERACTING PROTEIN"/>
    <property type="match status" value="1"/>
</dbReference>
<evidence type="ECO:0008006" key="4">
    <source>
        <dbReference type="Google" id="ProtNLM"/>
    </source>
</evidence>
<feature type="region of interest" description="Disordered" evidence="1">
    <location>
        <begin position="64"/>
        <end position="102"/>
    </location>
</feature>
<dbReference type="Proteomes" id="UP001150925">
    <property type="component" value="Unassembled WGS sequence"/>
</dbReference>
<accession>A0A9W8AIX0</accession>
<evidence type="ECO:0000313" key="2">
    <source>
        <dbReference type="EMBL" id="KAJ1956081.1"/>
    </source>
</evidence>
<feature type="region of interest" description="Disordered" evidence="1">
    <location>
        <begin position="1"/>
        <end position="42"/>
    </location>
</feature>
<organism evidence="2 3">
    <name type="scientific">Dispira parvispora</name>
    <dbReference type="NCBI Taxonomy" id="1520584"/>
    <lineage>
        <taxon>Eukaryota</taxon>
        <taxon>Fungi</taxon>
        <taxon>Fungi incertae sedis</taxon>
        <taxon>Zoopagomycota</taxon>
        <taxon>Kickxellomycotina</taxon>
        <taxon>Dimargaritomycetes</taxon>
        <taxon>Dimargaritales</taxon>
        <taxon>Dimargaritaceae</taxon>
        <taxon>Dispira</taxon>
    </lineage>
</organism>
<dbReference type="GO" id="GO:0006606">
    <property type="term" value="P:protein import into nucleus"/>
    <property type="evidence" value="ECO:0007669"/>
    <property type="project" value="TreeGrafter"/>
</dbReference>
<gene>
    <name evidence="2" type="ORF">IWQ62_005389</name>
</gene>
<sequence length="281" mass="31471">MTQYPAPSNHTAPQGPLTSAPSSPHRSRGVFRHALPAAVSPLRTGRTWKQRLKQQCLERVRHARQEHLNRRRTAGTPSSKYHSSDDISEDDESAKSDHPISLENSDAWVHTLLTNEWQKLENELQGEWQREAKNGTLVDPLSIDADFLEELEQELRREAQQPVTLSEEREYQALREFEQADIDSAVEHLLFGNQSMSGNIRWSPHCPRCQGALLDTATDGSQGCPQCGLVMSRTTVEQMEAIHGQHQTLGCVTGTLAVTLEPSVGYVVMCNQCDYCQVCSI</sequence>
<dbReference type="AlphaFoldDB" id="A0A9W8AIX0"/>
<dbReference type="OrthoDB" id="5562652at2759"/>
<dbReference type="PANTHER" id="PTHR31742">
    <property type="entry name" value="RPA-INTERACTING PROTEIN RPAIN"/>
    <property type="match status" value="1"/>
</dbReference>
<dbReference type="InterPro" id="IPR028156">
    <property type="entry name" value="RIP"/>
</dbReference>
<proteinExistence type="predicted"/>
<feature type="compositionally biased region" description="Polar residues" evidence="1">
    <location>
        <begin position="1"/>
        <end position="24"/>
    </location>
</feature>
<keyword evidence="3" id="KW-1185">Reference proteome</keyword>
<evidence type="ECO:0000256" key="1">
    <source>
        <dbReference type="SAM" id="MobiDB-lite"/>
    </source>
</evidence>
<evidence type="ECO:0000313" key="3">
    <source>
        <dbReference type="Proteomes" id="UP001150925"/>
    </source>
</evidence>